<dbReference type="InterPro" id="IPR013783">
    <property type="entry name" value="Ig-like_fold"/>
</dbReference>
<dbReference type="InterPro" id="IPR051774">
    <property type="entry name" value="Sperm-specific_class_P"/>
</dbReference>
<dbReference type="InterPro" id="IPR000535">
    <property type="entry name" value="MSP_dom"/>
</dbReference>
<evidence type="ECO:0000259" key="1">
    <source>
        <dbReference type="PROSITE" id="PS50202"/>
    </source>
</evidence>
<name>A0A0B2VG99_TOXCA</name>
<evidence type="ECO:0000313" key="2">
    <source>
        <dbReference type="EMBL" id="KHN80000.1"/>
    </source>
</evidence>
<proteinExistence type="predicted"/>
<dbReference type="AlphaFoldDB" id="A0A0B2VG99"/>
<evidence type="ECO:0000313" key="4">
    <source>
        <dbReference type="Proteomes" id="UP000031036"/>
    </source>
</evidence>
<dbReference type="EMBL" id="UYWY01019787">
    <property type="protein sequence ID" value="VDM39254.1"/>
    <property type="molecule type" value="Genomic_DNA"/>
</dbReference>
<dbReference type="EMBL" id="JPKZ01001800">
    <property type="protein sequence ID" value="KHN80000.1"/>
    <property type="molecule type" value="Genomic_DNA"/>
</dbReference>
<dbReference type="InterPro" id="IPR008962">
    <property type="entry name" value="PapD-like_sf"/>
</dbReference>
<dbReference type="SUPFAM" id="SSF49354">
    <property type="entry name" value="PapD-like"/>
    <property type="match status" value="1"/>
</dbReference>
<dbReference type="Proteomes" id="UP000031036">
    <property type="component" value="Unassembled WGS sequence"/>
</dbReference>
<accession>A0A0B2VG99</accession>
<dbReference type="OrthoDB" id="264603at2759"/>
<dbReference type="OMA" id="EIIIYAH"/>
<keyword evidence="4" id="KW-1185">Reference proteome</keyword>
<protein>
    <submittedName>
        <fullName evidence="2">Sperm-specific class P protein 31</fullName>
    </submittedName>
</protein>
<dbReference type="Gene3D" id="2.60.40.10">
    <property type="entry name" value="Immunoglobulins"/>
    <property type="match status" value="1"/>
</dbReference>
<dbReference type="PANTHER" id="PTHR22947">
    <property type="entry name" value="MAJOR SPERM PROTEIN"/>
    <property type="match status" value="1"/>
</dbReference>
<organism evidence="2 4">
    <name type="scientific">Toxocara canis</name>
    <name type="common">Canine roundworm</name>
    <dbReference type="NCBI Taxonomy" id="6265"/>
    <lineage>
        <taxon>Eukaryota</taxon>
        <taxon>Metazoa</taxon>
        <taxon>Ecdysozoa</taxon>
        <taxon>Nematoda</taxon>
        <taxon>Chromadorea</taxon>
        <taxon>Rhabditida</taxon>
        <taxon>Spirurina</taxon>
        <taxon>Ascaridomorpha</taxon>
        <taxon>Ascaridoidea</taxon>
        <taxon>Toxocaridae</taxon>
        <taxon>Toxocara</taxon>
    </lineage>
</organism>
<dbReference type="PROSITE" id="PS50202">
    <property type="entry name" value="MSP"/>
    <property type="match status" value="1"/>
</dbReference>
<evidence type="ECO:0000313" key="3">
    <source>
        <dbReference type="EMBL" id="VDM39254.1"/>
    </source>
</evidence>
<feature type="domain" description="MSP" evidence="1">
    <location>
        <begin position="3"/>
        <end position="109"/>
    </location>
</feature>
<sequence>MTALTVEPRSAQFNASGGTCQHQLQNNRFARLAFKLKSTNNEHYRFTPAYGFIEPQRTASFTIKRLPAQAGDDKLIIQFAEVAFDCTDPKAPFMAYAEQGEIIMPISAI</sequence>
<reference evidence="2 4" key="1">
    <citation type="submission" date="2014-11" db="EMBL/GenBank/DDBJ databases">
        <title>Genetic blueprint of the zoonotic pathogen Toxocara canis.</title>
        <authorList>
            <person name="Zhu X.-Q."/>
            <person name="Korhonen P.K."/>
            <person name="Cai H."/>
            <person name="Young N.D."/>
            <person name="Nejsum P."/>
            <person name="von Samson-Himmelstjerna G."/>
            <person name="Boag P.R."/>
            <person name="Tan P."/>
            <person name="Li Q."/>
            <person name="Min J."/>
            <person name="Yang Y."/>
            <person name="Wang X."/>
            <person name="Fang X."/>
            <person name="Hall R.S."/>
            <person name="Hofmann A."/>
            <person name="Sternberg P.W."/>
            <person name="Jex A.R."/>
            <person name="Gasser R.B."/>
        </authorList>
    </citation>
    <scope>NUCLEOTIDE SEQUENCE [LARGE SCALE GENOMIC DNA]</scope>
    <source>
        <strain evidence="2">PN_DK_2014</strain>
    </source>
</reference>
<reference evidence="3" key="2">
    <citation type="submission" date="2018-11" db="EMBL/GenBank/DDBJ databases">
        <authorList>
            <consortium name="Pathogen Informatics"/>
        </authorList>
    </citation>
    <scope>NUCLEOTIDE SEQUENCE [LARGE SCALE GENOMIC DNA]</scope>
</reference>
<dbReference type="PANTHER" id="PTHR22947:SF3">
    <property type="entry name" value="MSP DOMAIN-CONTAINING PROTEIN-RELATED"/>
    <property type="match status" value="1"/>
</dbReference>
<gene>
    <name evidence="2" type="primary">ssp-31</name>
    <name evidence="2" type="ORF">Tcan_18280</name>
    <name evidence="3" type="ORF">TCNE_LOCUS7933</name>
</gene>
<dbReference type="Pfam" id="PF00635">
    <property type="entry name" value="Motile_Sperm"/>
    <property type="match status" value="1"/>
</dbReference>